<dbReference type="InterPro" id="IPR011009">
    <property type="entry name" value="Kinase-like_dom_sf"/>
</dbReference>
<feature type="binding site" evidence="3">
    <location>
        <position position="178"/>
    </location>
    <ligand>
        <name>ATP</name>
        <dbReference type="ChEBI" id="CHEBI:30616"/>
    </ligand>
</feature>
<evidence type="ECO:0000256" key="2">
    <source>
        <dbReference type="ARBA" id="ARBA00022840"/>
    </source>
</evidence>
<feature type="domain" description="Protein kinase" evidence="6">
    <location>
        <begin position="148"/>
        <end position="421"/>
    </location>
</feature>
<dbReference type="Gene3D" id="1.10.510.10">
    <property type="entry name" value="Transferase(Phosphotransferase) domain 1"/>
    <property type="match status" value="1"/>
</dbReference>
<dbReference type="OrthoDB" id="407410at2759"/>
<dbReference type="GO" id="GO:0004674">
    <property type="term" value="F:protein serine/threonine kinase activity"/>
    <property type="evidence" value="ECO:0007669"/>
    <property type="project" value="UniProtKB-KW"/>
</dbReference>
<organism evidence="7">
    <name type="scientific">Lichtheimia ramosa</name>
    <dbReference type="NCBI Taxonomy" id="688394"/>
    <lineage>
        <taxon>Eukaryota</taxon>
        <taxon>Fungi</taxon>
        <taxon>Fungi incertae sedis</taxon>
        <taxon>Mucoromycota</taxon>
        <taxon>Mucoromycotina</taxon>
        <taxon>Mucoromycetes</taxon>
        <taxon>Mucorales</taxon>
        <taxon>Lichtheimiaceae</taxon>
        <taxon>Lichtheimia</taxon>
    </lineage>
</organism>
<evidence type="ECO:0000256" key="1">
    <source>
        <dbReference type="ARBA" id="ARBA00022741"/>
    </source>
</evidence>
<name>A0A077X1M8_9FUNG</name>
<gene>
    <name evidence="7" type="ORF">LRAMOSA05577</name>
</gene>
<dbReference type="PROSITE" id="PS00108">
    <property type="entry name" value="PROTEIN_KINASE_ST"/>
    <property type="match status" value="1"/>
</dbReference>
<protein>
    <recommendedName>
        <fullName evidence="6">Protein kinase domain-containing protein</fullName>
    </recommendedName>
</protein>
<dbReference type="AlphaFoldDB" id="A0A077X1M8"/>
<dbReference type="EMBL" id="LK023379">
    <property type="protein sequence ID" value="CDS13399.1"/>
    <property type="molecule type" value="Genomic_DNA"/>
</dbReference>
<dbReference type="PANTHER" id="PTHR24347">
    <property type="entry name" value="SERINE/THREONINE-PROTEIN KINASE"/>
    <property type="match status" value="1"/>
</dbReference>
<keyword evidence="1 3" id="KW-0547">Nucleotide-binding</keyword>
<evidence type="ECO:0000256" key="5">
    <source>
        <dbReference type="SAM" id="MobiDB-lite"/>
    </source>
</evidence>
<proteinExistence type="inferred from homology"/>
<dbReference type="InterPro" id="IPR008271">
    <property type="entry name" value="Ser/Thr_kinase_AS"/>
</dbReference>
<dbReference type="SUPFAM" id="SSF56112">
    <property type="entry name" value="Protein kinase-like (PK-like)"/>
    <property type="match status" value="1"/>
</dbReference>
<dbReference type="InterPro" id="IPR017441">
    <property type="entry name" value="Protein_kinase_ATP_BS"/>
</dbReference>
<sequence length="473" mass="54074">MPVPRMREIANASKGTWGPNPDLVATLKCQTSNAPDFEISEKLGKNETYNIGSSKSFYLALLTSTAQSILQTLRYEEQDLPDYVQVIDRTKCHTWVGKQRLQGGRAHLGQEDELILEDESGRILYRFKVVFPPTRPIHRRGTFNDLFLDVDYTLGQGTFGQVRKIQQKKEPREVFACKTINVQKFRDEHTSLRMLYTEVCIQMELQKHPCVLKVERVLESETKLYIIMEYGKDGDLFEYLQRNQATEDEIRIIFDQIFHAVAYMHANEMVHRDLKLENVIVTDKDKLHVKLGDFGMSRFDTDGGLFDTACGTIIYCAPERLHVSDTSKGGKICYNKSVDVWSLGVMLYAALAHSMPFNANDIDSPEGRRALENRIRTGKVSFHDAVWHRVSADAKDLILRMLETNHDKRPTMEEVIGHRWLHPDVIENERTRLKGLRRCPHLVSFLESPPLSTTLSQPPSPSPSLSVSTIASH</sequence>
<evidence type="ECO:0000256" key="3">
    <source>
        <dbReference type="PROSITE-ProRule" id="PRU10141"/>
    </source>
</evidence>
<dbReference type="GO" id="GO:0005524">
    <property type="term" value="F:ATP binding"/>
    <property type="evidence" value="ECO:0007669"/>
    <property type="project" value="UniProtKB-UniRule"/>
</dbReference>
<dbReference type="InterPro" id="IPR000719">
    <property type="entry name" value="Prot_kinase_dom"/>
</dbReference>
<feature type="region of interest" description="Disordered" evidence="5">
    <location>
        <begin position="449"/>
        <end position="473"/>
    </location>
</feature>
<dbReference type="FunFam" id="1.10.510.10:FF:000571">
    <property type="entry name" value="Maternal embryonic leucine zipper kinase"/>
    <property type="match status" value="1"/>
</dbReference>
<evidence type="ECO:0000313" key="7">
    <source>
        <dbReference type="EMBL" id="CDS13399.1"/>
    </source>
</evidence>
<keyword evidence="4" id="KW-0418">Kinase</keyword>
<keyword evidence="2 3" id="KW-0067">ATP-binding</keyword>
<dbReference type="PROSITE" id="PS00107">
    <property type="entry name" value="PROTEIN_KINASE_ATP"/>
    <property type="match status" value="1"/>
</dbReference>
<dbReference type="PROSITE" id="PS50011">
    <property type="entry name" value="PROTEIN_KINASE_DOM"/>
    <property type="match status" value="1"/>
</dbReference>
<evidence type="ECO:0000259" key="6">
    <source>
        <dbReference type="PROSITE" id="PS50011"/>
    </source>
</evidence>
<comment type="similarity">
    <text evidence="4">Belongs to the protein kinase superfamily.</text>
</comment>
<accession>A0A077X1M8</accession>
<keyword evidence="4" id="KW-0723">Serine/threonine-protein kinase</keyword>
<dbReference type="Pfam" id="PF00069">
    <property type="entry name" value="Pkinase"/>
    <property type="match status" value="1"/>
</dbReference>
<dbReference type="SMART" id="SM00220">
    <property type="entry name" value="S_TKc"/>
    <property type="match status" value="1"/>
</dbReference>
<reference evidence="7" key="1">
    <citation type="journal article" date="2014" name="Genome Announc.">
        <title>De novo whole-genome sequence and genome annotation of Lichtheimia ramosa.</title>
        <authorList>
            <person name="Linde J."/>
            <person name="Schwartze V."/>
            <person name="Binder U."/>
            <person name="Lass-Florl C."/>
            <person name="Voigt K."/>
            <person name="Horn F."/>
        </authorList>
    </citation>
    <scope>NUCLEOTIDE SEQUENCE</scope>
    <source>
        <strain evidence="7">JMRC FSU:6197</strain>
    </source>
</reference>
<dbReference type="Gene3D" id="3.30.200.20">
    <property type="entry name" value="Phosphorylase Kinase, domain 1"/>
    <property type="match status" value="1"/>
</dbReference>
<keyword evidence="4" id="KW-0808">Transferase</keyword>
<evidence type="ECO:0000256" key="4">
    <source>
        <dbReference type="RuleBase" id="RU000304"/>
    </source>
</evidence>